<name>A0ACD5W4K8_AVESA</name>
<organism evidence="1 2">
    <name type="scientific">Avena sativa</name>
    <name type="common">Oat</name>
    <dbReference type="NCBI Taxonomy" id="4498"/>
    <lineage>
        <taxon>Eukaryota</taxon>
        <taxon>Viridiplantae</taxon>
        <taxon>Streptophyta</taxon>
        <taxon>Embryophyta</taxon>
        <taxon>Tracheophyta</taxon>
        <taxon>Spermatophyta</taxon>
        <taxon>Magnoliopsida</taxon>
        <taxon>Liliopsida</taxon>
        <taxon>Poales</taxon>
        <taxon>Poaceae</taxon>
        <taxon>BOP clade</taxon>
        <taxon>Pooideae</taxon>
        <taxon>Poodae</taxon>
        <taxon>Poeae</taxon>
        <taxon>Poeae Chloroplast Group 1 (Aveneae type)</taxon>
        <taxon>Aveninae</taxon>
        <taxon>Avena</taxon>
    </lineage>
</organism>
<protein>
    <submittedName>
        <fullName evidence="1">Uncharacterized protein</fullName>
    </submittedName>
</protein>
<keyword evidence="2" id="KW-1185">Reference proteome</keyword>
<evidence type="ECO:0000313" key="1">
    <source>
        <dbReference type="EnsemblPlants" id="AVESA.00010b.r2.3DG0555160.1.CDS.1"/>
    </source>
</evidence>
<sequence length="1077" mass="122795">MDSAESSAARYSSLAIVGVGGMGKSTLAQHVYNDKRVEEHFDVRMWVCISRKLDIHRHTREIIETAAYGECPRVDNLDTLQCKLRDLLIKSKRFLLVLDDVWFEEFDGELEWERLLAPLVSQQTGSKILVTSRSNILPVALCYNKIVPLENMEATEFLSLFKSHAFSGAEVGDQWLREKLEEIAKKLAKKLGRSPLAAKTVGSQLSRKKDIAAWKDALKIEDLSEPMKALLWSYEKLDPSLQRCFLYCSLFPKGHRYTINELVHLWMAERLVDSGNVKKRMEDIGRDCFNEMVSVSFFQPVYRRYRVSHYAMHDLIHDLAQLLSKEECFRLEDDKVAEIPCTVRYLSVRVESMIQHKLSICKLRHLRTVICIEPLMDDVSDVFNQIFQNFKKLRVLHLSFYNSSKLPESIGELKHLQYLNIVQTWISELPRSLCTLYHLQLLQFNEKVKRLPDKLCNLSKLRYLEGHNNGLDYPNIGKLTSLQQLQNFCVHKQKGYELWQLRDMNDLGGCLNITNLENVTSKNEALESKLHHKTHLESLRLVWSYKNDINAADSLHLEILEGLMPPPQLQGLTIEGYTSAKYPSWFLVDSYFDNLKTLKIVNCTGLEGLPSNSELFGNCCSLSLENVPNLKILPCLLAGLKMLAINKCPLLVFVSSDELEQHHQWENIVMADHLASQLDSIWEVDSRRGIRQVLLSEHSSLKQLMMTMGSDMTHLQTIANAVEREKDEVMLKEDIINAWICCHEKRIRFIYRRNIGLPLVPPSGLCRLHLSSCSITDGALAVCLDGLTSLRRLSLEEIMTLTALPSQDVLQHLRKLDFLFIKSCWCLRSLGGLQAATSLLEVRLISCPSLDFSSGTNLMPLSLEKLCIHECVIAAKFFSSDFLHLKNISMFGCRSSASLSIGHLTCLESLAVGGFPDLCFLEGLSSLQLHNVRLTDVPKLTVECITRFRVQKSLCVSSPVMLNHILSAEGFIVPPYISLENCKDPSVSFEESPNFSSVKGLKFRGCEMRSLLGNLKCFSSLTRLEIYDYPNISSLPDLTSSLQHMHVWNCERLNESCRAPDGESWPKIAHIRWKEFS</sequence>
<proteinExistence type="predicted"/>
<accession>A0ACD5W4K8</accession>
<evidence type="ECO:0000313" key="2">
    <source>
        <dbReference type="Proteomes" id="UP001732700"/>
    </source>
</evidence>
<dbReference type="Proteomes" id="UP001732700">
    <property type="component" value="Chromosome 3D"/>
</dbReference>
<reference evidence="1" key="2">
    <citation type="submission" date="2025-09" db="UniProtKB">
        <authorList>
            <consortium name="EnsemblPlants"/>
        </authorList>
    </citation>
    <scope>IDENTIFICATION</scope>
</reference>
<reference evidence="1" key="1">
    <citation type="submission" date="2021-05" db="EMBL/GenBank/DDBJ databases">
        <authorList>
            <person name="Scholz U."/>
            <person name="Mascher M."/>
            <person name="Fiebig A."/>
        </authorList>
    </citation>
    <scope>NUCLEOTIDE SEQUENCE [LARGE SCALE GENOMIC DNA]</scope>
</reference>
<dbReference type="EnsemblPlants" id="AVESA.00010b.r2.3DG0555160.1">
    <property type="protein sequence ID" value="AVESA.00010b.r2.3DG0555160.1.CDS.1"/>
    <property type="gene ID" value="AVESA.00010b.r2.3DG0555160"/>
</dbReference>